<evidence type="ECO:0000256" key="3">
    <source>
        <dbReference type="ARBA" id="ARBA00012154"/>
    </source>
</evidence>
<comment type="function">
    <text evidence="11">Catalyzes the specific phosphorylation of the 3-hydroxyl group of shikimic acid using ATP as a cosubstrate.</text>
</comment>
<dbReference type="PRINTS" id="PR01100">
    <property type="entry name" value="SHIKIMTKNASE"/>
</dbReference>
<dbReference type="Gene3D" id="3.40.50.300">
    <property type="entry name" value="P-loop containing nucleotide triphosphate hydrolases"/>
    <property type="match status" value="1"/>
</dbReference>
<evidence type="ECO:0000256" key="2">
    <source>
        <dbReference type="ARBA" id="ARBA00006997"/>
    </source>
</evidence>
<evidence type="ECO:0000256" key="6">
    <source>
        <dbReference type="ARBA" id="ARBA00022741"/>
    </source>
</evidence>
<evidence type="ECO:0000313" key="13">
    <source>
        <dbReference type="Proteomes" id="UP000199502"/>
    </source>
</evidence>
<protein>
    <recommendedName>
        <fullName evidence="3 11">Shikimate kinase</fullName>
        <shortName evidence="11">SK</shortName>
        <ecNumber evidence="3 11">2.7.1.71</ecNumber>
    </recommendedName>
</protein>
<dbReference type="InterPro" id="IPR027417">
    <property type="entry name" value="P-loop_NTPase"/>
</dbReference>
<dbReference type="InterPro" id="IPR031322">
    <property type="entry name" value="Shikimate/glucono_kinase"/>
</dbReference>
<evidence type="ECO:0000256" key="1">
    <source>
        <dbReference type="ARBA" id="ARBA00004842"/>
    </source>
</evidence>
<accession>A0A1G5C8T8</accession>
<keyword evidence="7 11" id="KW-0418">Kinase</keyword>
<comment type="catalytic activity">
    <reaction evidence="10 11">
        <text>shikimate + ATP = 3-phosphoshikimate + ADP + H(+)</text>
        <dbReference type="Rhea" id="RHEA:13121"/>
        <dbReference type="ChEBI" id="CHEBI:15378"/>
        <dbReference type="ChEBI" id="CHEBI:30616"/>
        <dbReference type="ChEBI" id="CHEBI:36208"/>
        <dbReference type="ChEBI" id="CHEBI:145989"/>
        <dbReference type="ChEBI" id="CHEBI:456216"/>
        <dbReference type="EC" id="2.7.1.71"/>
    </reaction>
</comment>
<dbReference type="GO" id="GO:0005524">
    <property type="term" value="F:ATP binding"/>
    <property type="evidence" value="ECO:0007669"/>
    <property type="project" value="UniProtKB-UniRule"/>
</dbReference>
<feature type="binding site" evidence="11">
    <location>
        <position position="62"/>
    </location>
    <ligand>
        <name>substrate</name>
    </ligand>
</feature>
<sequence>MTRSLARHIVLIGMMGAGKSALGAELARRLRVPFTDSDTEIETAAAMSIAEIFARDGEPFFRARETEVLRRLLAGPPAVISTGGGAFVQAQNRELIGRAAISVWLDCDLELLWQRVRQRSTRPLLKTADPKATLAALLAERAPVYAQAELHFEGRAGDSIEAATTRLLTALRAADPQLIQENAR</sequence>
<evidence type="ECO:0000256" key="5">
    <source>
        <dbReference type="ARBA" id="ARBA00022679"/>
    </source>
</evidence>
<keyword evidence="11" id="KW-0479">Metal-binding</keyword>
<name>A0A1G5C8T8_9RHOB</name>
<keyword evidence="11" id="KW-0460">Magnesium</keyword>
<comment type="subunit">
    <text evidence="11">Monomer.</text>
</comment>
<keyword evidence="8 11" id="KW-0067">ATP-binding</keyword>
<comment type="similarity">
    <text evidence="2 11">Belongs to the shikimate kinase family.</text>
</comment>
<gene>
    <name evidence="11" type="primary">aroK</name>
    <name evidence="12" type="ORF">SAMN05660710_00453</name>
</gene>
<keyword evidence="5 11" id="KW-0808">Transferase</keyword>
<dbReference type="InterPro" id="IPR023000">
    <property type="entry name" value="Shikimate_kinase_CS"/>
</dbReference>
<dbReference type="AlphaFoldDB" id="A0A1G5C8T8"/>
<dbReference type="HAMAP" id="MF_00109">
    <property type="entry name" value="Shikimate_kinase"/>
    <property type="match status" value="1"/>
</dbReference>
<dbReference type="CDD" id="cd00464">
    <property type="entry name" value="SK"/>
    <property type="match status" value="1"/>
</dbReference>
<dbReference type="GO" id="GO:0000287">
    <property type="term" value="F:magnesium ion binding"/>
    <property type="evidence" value="ECO:0007669"/>
    <property type="project" value="UniProtKB-UniRule"/>
</dbReference>
<keyword evidence="13" id="KW-1185">Reference proteome</keyword>
<dbReference type="STRING" id="336292.SAMN05660710_00453"/>
<dbReference type="UniPathway" id="UPA00053">
    <property type="reaction ID" value="UER00088"/>
</dbReference>
<keyword evidence="4 11" id="KW-0028">Amino-acid biosynthesis</keyword>
<keyword evidence="11" id="KW-0963">Cytoplasm</keyword>
<evidence type="ECO:0000256" key="10">
    <source>
        <dbReference type="ARBA" id="ARBA00048567"/>
    </source>
</evidence>
<dbReference type="GO" id="GO:0004765">
    <property type="term" value="F:shikimate kinase activity"/>
    <property type="evidence" value="ECO:0007669"/>
    <property type="project" value="UniProtKB-UniRule"/>
</dbReference>
<keyword evidence="9 11" id="KW-0057">Aromatic amino acid biosynthesis</keyword>
<dbReference type="PROSITE" id="PS01128">
    <property type="entry name" value="SHIKIMATE_KINASE"/>
    <property type="match status" value="1"/>
</dbReference>
<organism evidence="12 13">
    <name type="scientific">Paracoccus tibetensis</name>
    <dbReference type="NCBI Taxonomy" id="336292"/>
    <lineage>
        <taxon>Bacteria</taxon>
        <taxon>Pseudomonadati</taxon>
        <taxon>Pseudomonadota</taxon>
        <taxon>Alphaproteobacteria</taxon>
        <taxon>Rhodobacterales</taxon>
        <taxon>Paracoccaceae</taxon>
        <taxon>Paracoccus</taxon>
    </lineage>
</organism>
<keyword evidence="6 11" id="KW-0547">Nucleotide-binding</keyword>
<dbReference type="PANTHER" id="PTHR21087">
    <property type="entry name" value="SHIKIMATE KINASE"/>
    <property type="match status" value="1"/>
</dbReference>
<dbReference type="GO" id="GO:0009073">
    <property type="term" value="P:aromatic amino acid family biosynthetic process"/>
    <property type="evidence" value="ECO:0007669"/>
    <property type="project" value="UniProtKB-KW"/>
</dbReference>
<dbReference type="EC" id="2.7.1.71" evidence="3 11"/>
<feature type="binding site" evidence="11">
    <location>
        <position position="20"/>
    </location>
    <ligand>
        <name>Mg(2+)</name>
        <dbReference type="ChEBI" id="CHEBI:18420"/>
    </ligand>
</feature>
<dbReference type="GO" id="GO:0009423">
    <property type="term" value="P:chorismate biosynthetic process"/>
    <property type="evidence" value="ECO:0007669"/>
    <property type="project" value="UniProtKB-UniRule"/>
</dbReference>
<evidence type="ECO:0000256" key="4">
    <source>
        <dbReference type="ARBA" id="ARBA00022605"/>
    </source>
</evidence>
<comment type="subcellular location">
    <subcellularLocation>
        <location evidence="11">Cytoplasm</location>
    </subcellularLocation>
</comment>
<feature type="binding site" evidence="11">
    <location>
        <position position="141"/>
    </location>
    <ligand>
        <name>substrate</name>
    </ligand>
</feature>
<evidence type="ECO:0000256" key="8">
    <source>
        <dbReference type="ARBA" id="ARBA00022840"/>
    </source>
</evidence>
<dbReference type="Pfam" id="PF01202">
    <property type="entry name" value="SKI"/>
    <property type="match status" value="1"/>
</dbReference>
<dbReference type="InterPro" id="IPR000623">
    <property type="entry name" value="Shikimate_kinase/TSH1"/>
</dbReference>
<dbReference type="NCBIfam" id="NF010552">
    <property type="entry name" value="PRK13946.1"/>
    <property type="match status" value="1"/>
</dbReference>
<evidence type="ECO:0000256" key="11">
    <source>
        <dbReference type="HAMAP-Rule" id="MF_00109"/>
    </source>
</evidence>
<evidence type="ECO:0000256" key="7">
    <source>
        <dbReference type="ARBA" id="ARBA00022777"/>
    </source>
</evidence>
<feature type="binding site" evidence="11">
    <location>
        <position position="38"/>
    </location>
    <ligand>
        <name>substrate</name>
    </ligand>
</feature>
<dbReference type="EMBL" id="FMVT01000001">
    <property type="protein sequence ID" value="SCX98694.1"/>
    <property type="molecule type" value="Genomic_DNA"/>
</dbReference>
<proteinExistence type="inferred from homology"/>
<comment type="cofactor">
    <cofactor evidence="11">
        <name>Mg(2+)</name>
        <dbReference type="ChEBI" id="CHEBI:18420"/>
    </cofactor>
    <text evidence="11">Binds 1 Mg(2+) ion per subunit.</text>
</comment>
<comment type="caution">
    <text evidence="11">Lacks conserved residue(s) required for the propagation of feature annotation.</text>
</comment>
<feature type="binding site" evidence="11">
    <location>
        <begin position="16"/>
        <end position="21"/>
    </location>
    <ligand>
        <name>ATP</name>
        <dbReference type="ChEBI" id="CHEBI:30616"/>
    </ligand>
</feature>
<dbReference type="PANTHER" id="PTHR21087:SF16">
    <property type="entry name" value="SHIKIMATE KINASE 1, CHLOROPLASTIC"/>
    <property type="match status" value="1"/>
</dbReference>
<dbReference type="SUPFAM" id="SSF52540">
    <property type="entry name" value="P-loop containing nucleoside triphosphate hydrolases"/>
    <property type="match status" value="1"/>
</dbReference>
<feature type="binding site" evidence="11">
    <location>
        <position position="84"/>
    </location>
    <ligand>
        <name>substrate</name>
    </ligand>
</feature>
<evidence type="ECO:0000256" key="9">
    <source>
        <dbReference type="ARBA" id="ARBA00023141"/>
    </source>
</evidence>
<dbReference type="GO" id="GO:0008652">
    <property type="term" value="P:amino acid biosynthetic process"/>
    <property type="evidence" value="ECO:0007669"/>
    <property type="project" value="UniProtKB-KW"/>
</dbReference>
<dbReference type="GO" id="GO:0005829">
    <property type="term" value="C:cytosol"/>
    <property type="evidence" value="ECO:0007669"/>
    <property type="project" value="TreeGrafter"/>
</dbReference>
<feature type="binding site" evidence="11">
    <location>
        <position position="122"/>
    </location>
    <ligand>
        <name>ATP</name>
        <dbReference type="ChEBI" id="CHEBI:30616"/>
    </ligand>
</feature>
<reference evidence="12 13" key="1">
    <citation type="submission" date="2016-10" db="EMBL/GenBank/DDBJ databases">
        <authorList>
            <person name="de Groot N.N."/>
        </authorList>
    </citation>
    <scope>NUCLEOTIDE SEQUENCE [LARGE SCALE GENOMIC DNA]</scope>
    <source>
        <strain evidence="12 13">CGMCC 1.8925</strain>
    </source>
</reference>
<comment type="pathway">
    <text evidence="1 11">Metabolic intermediate biosynthesis; chorismate biosynthesis; chorismate from D-erythrose 4-phosphate and phosphoenolpyruvate: step 5/7.</text>
</comment>
<dbReference type="Proteomes" id="UP000199502">
    <property type="component" value="Unassembled WGS sequence"/>
</dbReference>
<evidence type="ECO:0000313" key="12">
    <source>
        <dbReference type="EMBL" id="SCX98694.1"/>
    </source>
</evidence>